<dbReference type="SUPFAM" id="SSF47413">
    <property type="entry name" value="lambda repressor-like DNA-binding domains"/>
    <property type="match status" value="1"/>
</dbReference>
<sequence length="108" mass="12433">MKTLADRIKECRIKLHLSQEYVANFIGLNRATVTQIELGKRKVTAEELAKLSMLFGISADSLLHGKNVEMPATIFARSFSELDQKDQDEIMSLMQFKKLMKEQRRSNE</sequence>
<dbReference type="CDD" id="cd00093">
    <property type="entry name" value="HTH_XRE"/>
    <property type="match status" value="1"/>
</dbReference>
<dbReference type="Pfam" id="PF01381">
    <property type="entry name" value="HTH_3"/>
    <property type="match status" value="1"/>
</dbReference>
<evidence type="ECO:0000313" key="4">
    <source>
        <dbReference type="Proteomes" id="UP000675379"/>
    </source>
</evidence>
<dbReference type="AlphaFoldDB" id="A0A941HPZ6"/>
<accession>A0A941HPZ6</accession>
<dbReference type="PANTHER" id="PTHR46558">
    <property type="entry name" value="TRACRIPTIONAL REGULATORY PROTEIN-RELATED-RELATED"/>
    <property type="match status" value="1"/>
</dbReference>
<evidence type="ECO:0000313" key="3">
    <source>
        <dbReference type="EMBL" id="MBR0575936.1"/>
    </source>
</evidence>
<dbReference type="InterPro" id="IPR010982">
    <property type="entry name" value="Lambda_DNA-bd_dom_sf"/>
</dbReference>
<evidence type="ECO:0000256" key="1">
    <source>
        <dbReference type="ARBA" id="ARBA00023125"/>
    </source>
</evidence>
<comment type="caution">
    <text evidence="3">The sequence shown here is derived from an EMBL/GenBank/DDBJ whole genome shotgun (WGS) entry which is preliminary data.</text>
</comment>
<organism evidence="3 4">
    <name type="scientific">Proteiniclasticum sediminis</name>
    <dbReference type="NCBI Taxonomy" id="2804028"/>
    <lineage>
        <taxon>Bacteria</taxon>
        <taxon>Bacillati</taxon>
        <taxon>Bacillota</taxon>
        <taxon>Clostridia</taxon>
        <taxon>Eubacteriales</taxon>
        <taxon>Clostridiaceae</taxon>
        <taxon>Proteiniclasticum</taxon>
    </lineage>
</organism>
<keyword evidence="4" id="KW-1185">Reference proteome</keyword>
<proteinExistence type="predicted"/>
<gene>
    <name evidence="3" type="ORF">KCG48_06235</name>
</gene>
<dbReference type="PROSITE" id="PS50943">
    <property type="entry name" value="HTH_CROC1"/>
    <property type="match status" value="1"/>
</dbReference>
<protein>
    <submittedName>
        <fullName evidence="3">Helix-turn-helix transcriptional regulator</fullName>
    </submittedName>
</protein>
<dbReference type="SMART" id="SM00530">
    <property type="entry name" value="HTH_XRE"/>
    <property type="match status" value="1"/>
</dbReference>
<dbReference type="PANTHER" id="PTHR46558:SF14">
    <property type="entry name" value="HTH-TYPE TRANSCRIPTIONAL REGULATOR ANSR"/>
    <property type="match status" value="1"/>
</dbReference>
<dbReference type="InterPro" id="IPR001387">
    <property type="entry name" value="Cro/C1-type_HTH"/>
</dbReference>
<dbReference type="GO" id="GO:0003677">
    <property type="term" value="F:DNA binding"/>
    <property type="evidence" value="ECO:0007669"/>
    <property type="project" value="UniProtKB-KW"/>
</dbReference>
<feature type="domain" description="HTH cro/C1-type" evidence="2">
    <location>
        <begin position="8"/>
        <end position="62"/>
    </location>
</feature>
<dbReference type="RefSeq" id="WP_211800631.1">
    <property type="nucleotide sequence ID" value="NZ_JAGSCS010000006.1"/>
</dbReference>
<reference evidence="3" key="1">
    <citation type="submission" date="2021-04" db="EMBL/GenBank/DDBJ databases">
        <title>Proteiniclasticum sedimins sp. nov., an obligate anaerobic bacterium isolated from anaerobic sludge.</title>
        <authorList>
            <person name="Liu J."/>
        </authorList>
    </citation>
    <scope>NUCLEOTIDE SEQUENCE</scope>
    <source>
        <strain evidence="3">BAD-10</strain>
    </source>
</reference>
<name>A0A941HPZ6_9CLOT</name>
<keyword evidence="1" id="KW-0238">DNA-binding</keyword>
<dbReference type="Proteomes" id="UP000675379">
    <property type="component" value="Unassembled WGS sequence"/>
</dbReference>
<dbReference type="EMBL" id="JAGSCS010000006">
    <property type="protein sequence ID" value="MBR0575936.1"/>
    <property type="molecule type" value="Genomic_DNA"/>
</dbReference>
<dbReference type="Gene3D" id="1.10.260.40">
    <property type="entry name" value="lambda repressor-like DNA-binding domains"/>
    <property type="match status" value="1"/>
</dbReference>
<evidence type="ECO:0000259" key="2">
    <source>
        <dbReference type="PROSITE" id="PS50943"/>
    </source>
</evidence>